<dbReference type="PROSITE" id="PS51724">
    <property type="entry name" value="SPOR"/>
    <property type="match status" value="1"/>
</dbReference>
<dbReference type="Gene3D" id="3.40.50.300">
    <property type="entry name" value="P-loop containing nucleotide triphosphate hydrolases"/>
    <property type="match status" value="1"/>
</dbReference>
<dbReference type="SUPFAM" id="SSF52540">
    <property type="entry name" value="P-loop containing nucleoside triphosphate hydrolases"/>
    <property type="match status" value="1"/>
</dbReference>
<dbReference type="PANTHER" id="PTHR35894:SF7">
    <property type="entry name" value="GENERAL SECRETION PATHWAY PROTEIN A-RELATED"/>
    <property type="match status" value="1"/>
</dbReference>
<evidence type="ECO:0000256" key="1">
    <source>
        <dbReference type="SAM" id="MobiDB-lite"/>
    </source>
</evidence>
<dbReference type="Proteomes" id="UP000242915">
    <property type="component" value="Unassembled WGS sequence"/>
</dbReference>
<dbReference type="EMBL" id="FZOG01000002">
    <property type="protein sequence ID" value="SNS33985.1"/>
    <property type="molecule type" value="Genomic_DNA"/>
</dbReference>
<evidence type="ECO:0000313" key="4">
    <source>
        <dbReference type="Proteomes" id="UP000242915"/>
    </source>
</evidence>
<dbReference type="InterPro" id="IPR007730">
    <property type="entry name" value="SPOR-like_dom"/>
</dbReference>
<dbReference type="Gene3D" id="1.10.8.60">
    <property type="match status" value="1"/>
</dbReference>
<dbReference type="PANTHER" id="PTHR35894">
    <property type="entry name" value="GENERAL SECRETION PATHWAY PROTEIN A-RELATED"/>
    <property type="match status" value="1"/>
</dbReference>
<feature type="region of interest" description="Disordered" evidence="1">
    <location>
        <begin position="287"/>
        <end position="339"/>
    </location>
</feature>
<protein>
    <submittedName>
        <fullName evidence="3">DamX protein</fullName>
    </submittedName>
</protein>
<evidence type="ECO:0000313" key="3">
    <source>
        <dbReference type="EMBL" id="SNS33985.1"/>
    </source>
</evidence>
<dbReference type="InterPro" id="IPR027417">
    <property type="entry name" value="P-loop_NTPase"/>
</dbReference>
<dbReference type="Gene3D" id="3.30.70.1070">
    <property type="entry name" value="Sporulation related repeat"/>
    <property type="match status" value="1"/>
</dbReference>
<feature type="region of interest" description="Disordered" evidence="1">
    <location>
        <begin position="352"/>
        <end position="376"/>
    </location>
</feature>
<dbReference type="GO" id="GO:0042834">
    <property type="term" value="F:peptidoglycan binding"/>
    <property type="evidence" value="ECO:0007669"/>
    <property type="project" value="InterPro"/>
</dbReference>
<gene>
    <name evidence="3" type="ORF">SAMN05216255_2358</name>
</gene>
<sequence length="515" mass="55184">MTSLHADEAFLDHYQFSHDPFAARVPGFKFFPAQRKPVLGQLHHLARYSQLLLAVTGPQGSGKTLLRQALVASTNKQAVLSVVVTQNAGEGMGVLRQVAQGLQVAQPDMQSILAQVGQLAITGQEVYVLVDDAEQLSDSDLRNLVTLSAGGPEGRPHVFLFADTAMLPRFDQVSDGEEHFHVIELQPYTEEDTREYLAQRLEGAAQGLEVFSEEQLATIYEQSEGWPGAINQAAREVLVDAMQAKRAAGKSAGFSLNIPRKHMLALAVVVVGVLVAWMMQGREQPAVPEQQVQAPTENAQPQQQPTAEPASGSVAQNSNPDAPAIEFAGSGEPMPLPLVGKAQPVIRDPEVSNNQAQEAVEPEPVAKPAPDTNPRLLVDTRKQVPAEVPVTPVKTTPATAPATKPAAKPESTAPAAKPANITGWYADQAGSRYTLQVVGTSSESNAKAFISENGGDYHYFKKLYNGKPLYVVTHGSFATAEAAKAAIAKMPAKVQAGKPWPRTFASIKLEIAQAR</sequence>
<feature type="compositionally biased region" description="Low complexity" evidence="1">
    <location>
        <begin position="355"/>
        <end position="370"/>
    </location>
</feature>
<dbReference type="Pfam" id="PF13401">
    <property type="entry name" value="AAA_22"/>
    <property type="match status" value="1"/>
</dbReference>
<dbReference type="GO" id="GO:0016887">
    <property type="term" value="F:ATP hydrolysis activity"/>
    <property type="evidence" value="ECO:0007669"/>
    <property type="project" value="InterPro"/>
</dbReference>
<organism evidence="3 4">
    <name type="scientific">Pseudomonas segetis</name>
    <dbReference type="NCBI Taxonomy" id="298908"/>
    <lineage>
        <taxon>Bacteria</taxon>
        <taxon>Pseudomonadati</taxon>
        <taxon>Pseudomonadota</taxon>
        <taxon>Gammaproteobacteria</taxon>
        <taxon>Pseudomonadales</taxon>
        <taxon>Pseudomonadaceae</taxon>
        <taxon>Pseudomonas</taxon>
    </lineage>
</organism>
<dbReference type="Pfam" id="PF05036">
    <property type="entry name" value="SPOR"/>
    <property type="match status" value="1"/>
</dbReference>
<name>A0A239DMY9_9PSED</name>
<dbReference type="AlphaFoldDB" id="A0A239DMY9"/>
<feature type="region of interest" description="Disordered" evidence="1">
    <location>
        <begin position="393"/>
        <end position="416"/>
    </location>
</feature>
<feature type="compositionally biased region" description="Low complexity" evidence="1">
    <location>
        <begin position="287"/>
        <end position="310"/>
    </location>
</feature>
<feature type="domain" description="SPOR" evidence="2">
    <location>
        <begin position="427"/>
        <end position="503"/>
    </location>
</feature>
<keyword evidence="4" id="KW-1185">Reference proteome</keyword>
<accession>A0A239DMY9</accession>
<dbReference type="InterPro" id="IPR049945">
    <property type="entry name" value="AAA_22"/>
</dbReference>
<reference evidence="4" key="1">
    <citation type="submission" date="2017-06" db="EMBL/GenBank/DDBJ databases">
        <authorList>
            <person name="Varghese N."/>
            <person name="Submissions S."/>
        </authorList>
    </citation>
    <scope>NUCLEOTIDE SEQUENCE [LARGE SCALE GENOMIC DNA]</scope>
    <source>
        <strain evidence="4">CIP 108523</strain>
    </source>
</reference>
<evidence type="ECO:0000259" key="2">
    <source>
        <dbReference type="PROSITE" id="PS51724"/>
    </source>
</evidence>
<dbReference type="InterPro" id="IPR036680">
    <property type="entry name" value="SPOR-like_sf"/>
</dbReference>
<dbReference type="InterPro" id="IPR052026">
    <property type="entry name" value="ExeA_AAA_ATPase_DNA-bind"/>
</dbReference>
<dbReference type="RefSeq" id="WP_089359855.1">
    <property type="nucleotide sequence ID" value="NZ_FZOG01000002.1"/>
</dbReference>
<proteinExistence type="predicted"/>